<dbReference type="PROSITE" id="PS51257">
    <property type="entry name" value="PROKAR_LIPOPROTEIN"/>
    <property type="match status" value="1"/>
</dbReference>
<dbReference type="Gene3D" id="2.60.40.10">
    <property type="entry name" value="Immunoglobulins"/>
    <property type="match status" value="1"/>
</dbReference>
<name>A0A291QYP3_9BACT</name>
<evidence type="ECO:0000313" key="1">
    <source>
        <dbReference type="EMBL" id="ATL49149.1"/>
    </source>
</evidence>
<protein>
    <submittedName>
        <fullName evidence="1">DUF4876 domain-containing protein</fullName>
    </submittedName>
</protein>
<dbReference type="InterPro" id="IPR032627">
    <property type="entry name" value="DUF4876"/>
</dbReference>
<proteinExistence type="predicted"/>
<keyword evidence="2" id="KW-1185">Reference proteome</keyword>
<dbReference type="OrthoDB" id="1409865at2"/>
<sequence length="449" mass="48739">MKKIATLCLFSIAWLVACRKDDAPSIRPIDLTVELSFDADNKDYGFPVENIEVALTNTNGGAPIYANTDASGAALFPQVNAGLYNISAVFKVSPAAYLAKTGVSVKDSVVFNAVGNNVNIYAATNISKVQLSLVPGKVGDWVIKQVYYAGSDLKDGASFRDQFIEVYNNSNDTLYADSLYISRLWGLQTPSSGYKYYLVNDANGQFDWTKSLNMPTGIDANKDYVYMRDLFMIPGNGTTYPVAPGKGLLIASTGINHKQPFTDDNGKDYSVNKPELTVDLSQADFEAYLGDAVIANGGNKAAYDLDNPGVTNLRVVKYDATEWILDNLGRDSYVIFKMPGGEDAGKLPAYNDPSITPPTATSKVRIQLPVAYIIDGVEVMPNDVSDLIPKKLQASLDAGYTYAPAGKYSSQSVIRKTAKTVNGRTILQDTNNSTVDFDYFEVATPLGFK</sequence>
<gene>
    <name evidence="1" type="ORF">COR50_19310</name>
</gene>
<dbReference type="EMBL" id="CP023777">
    <property type="protein sequence ID" value="ATL49149.1"/>
    <property type="molecule type" value="Genomic_DNA"/>
</dbReference>
<dbReference type="Proteomes" id="UP000220133">
    <property type="component" value="Chromosome"/>
</dbReference>
<dbReference type="AlphaFoldDB" id="A0A291QYP3"/>
<organism evidence="1 2">
    <name type="scientific">Chitinophaga caeni</name>
    <dbReference type="NCBI Taxonomy" id="2029983"/>
    <lineage>
        <taxon>Bacteria</taxon>
        <taxon>Pseudomonadati</taxon>
        <taxon>Bacteroidota</taxon>
        <taxon>Chitinophagia</taxon>
        <taxon>Chitinophagales</taxon>
        <taxon>Chitinophagaceae</taxon>
        <taxon>Chitinophaga</taxon>
    </lineage>
</organism>
<reference evidence="1 2" key="1">
    <citation type="submission" date="2017-10" db="EMBL/GenBank/DDBJ databases">
        <title>Paenichitinophaga pekingensis gen. nov., sp. nov., isolated from activated sludge.</title>
        <authorList>
            <person name="Jin D."/>
            <person name="Kong X."/>
            <person name="Deng Y."/>
            <person name="Bai Z."/>
        </authorList>
    </citation>
    <scope>NUCLEOTIDE SEQUENCE [LARGE SCALE GENOMIC DNA]</scope>
    <source>
        <strain evidence="1 2">13</strain>
    </source>
</reference>
<evidence type="ECO:0000313" key="2">
    <source>
        <dbReference type="Proteomes" id="UP000220133"/>
    </source>
</evidence>
<dbReference type="InterPro" id="IPR013783">
    <property type="entry name" value="Ig-like_fold"/>
</dbReference>
<dbReference type="RefSeq" id="WP_098195517.1">
    <property type="nucleotide sequence ID" value="NZ_CP023777.1"/>
</dbReference>
<dbReference type="SUPFAM" id="SSF49478">
    <property type="entry name" value="Cna protein B-type domain"/>
    <property type="match status" value="1"/>
</dbReference>
<accession>A0A291QYP3</accession>
<dbReference type="Pfam" id="PF16215">
    <property type="entry name" value="DUF4876"/>
    <property type="match status" value="1"/>
</dbReference>
<dbReference type="KEGG" id="cbae:COR50_19310"/>